<sequence length="66" mass="7547">MIEPDPGESVVSTADLHRLTRRREEHPAWALLRSDNAAAALALLEQKRIPWPYVVERLTRMSEAQP</sequence>
<name>A0A0M8PPW9_RHORH</name>
<accession>A0A0M8PPW9</accession>
<reference evidence="2" key="2">
    <citation type="submission" date="2015-01" db="EMBL/GenBank/DDBJ databases">
        <title>Draft genome sequence of potential hydrocarbon metabolising strain of Rhodococcus rhodochrous.</title>
        <authorList>
            <person name="Aggarwal R.K."/>
            <person name="Dawar C."/>
        </authorList>
    </citation>
    <scope>NUCLEOTIDE SEQUENCE [LARGE SCALE GENOMIC DNA]</scope>
    <source>
        <strain evidence="2">KG-21</strain>
    </source>
</reference>
<dbReference type="RefSeq" id="WP_054372713.1">
    <property type="nucleotide sequence ID" value="NZ_AZYO01000023.1"/>
</dbReference>
<evidence type="ECO:0000313" key="2">
    <source>
        <dbReference type="Proteomes" id="UP000037712"/>
    </source>
</evidence>
<proteinExistence type="predicted"/>
<dbReference type="EMBL" id="AZYO01000023">
    <property type="protein sequence ID" value="KOS56148.1"/>
    <property type="molecule type" value="Genomic_DNA"/>
</dbReference>
<organism evidence="1 2">
    <name type="scientific">Rhodococcus rhodochrous KG-21</name>
    <dbReference type="NCBI Taxonomy" id="1441923"/>
    <lineage>
        <taxon>Bacteria</taxon>
        <taxon>Bacillati</taxon>
        <taxon>Actinomycetota</taxon>
        <taxon>Actinomycetes</taxon>
        <taxon>Mycobacteriales</taxon>
        <taxon>Nocardiaceae</taxon>
        <taxon>Rhodococcus</taxon>
    </lineage>
</organism>
<evidence type="ECO:0000313" key="1">
    <source>
        <dbReference type="EMBL" id="KOS56148.1"/>
    </source>
</evidence>
<dbReference type="AlphaFoldDB" id="A0A0M8PPW9"/>
<dbReference type="Proteomes" id="UP000037712">
    <property type="component" value="Unassembled WGS sequence"/>
</dbReference>
<reference evidence="1 2" key="1">
    <citation type="journal article" date="2015" name="Genome Announc.">
        <title>Draft Genome Sequence of Rhodococcus rhodochrous Strain KG-21, a Soil Isolate from Oil Fields of Krishna-Godavari Basin, India.</title>
        <authorList>
            <person name="Dawar C."/>
            <person name="Aggarwal R.K."/>
        </authorList>
    </citation>
    <scope>NUCLEOTIDE SEQUENCE [LARGE SCALE GENOMIC DNA]</scope>
    <source>
        <strain evidence="1 2">KG-21</strain>
    </source>
</reference>
<protein>
    <submittedName>
        <fullName evidence="1">Uncharacterized protein</fullName>
    </submittedName>
</protein>
<gene>
    <name evidence="1" type="ORF">Z051_11085</name>
</gene>
<dbReference type="PATRIC" id="fig|1441923.3.peg.2440"/>
<comment type="caution">
    <text evidence="1">The sequence shown here is derived from an EMBL/GenBank/DDBJ whole genome shotgun (WGS) entry which is preliminary data.</text>
</comment>